<dbReference type="InterPro" id="IPR036097">
    <property type="entry name" value="HisK_dim/P_sf"/>
</dbReference>
<feature type="domain" description="Histidine kinase" evidence="10">
    <location>
        <begin position="158"/>
        <end position="375"/>
    </location>
</feature>
<protein>
    <recommendedName>
        <fullName evidence="2">histidine kinase</fullName>
        <ecNumber evidence="2">2.7.13.3</ecNumber>
    </recommendedName>
</protein>
<dbReference type="GO" id="GO:0000155">
    <property type="term" value="F:phosphorelay sensor kinase activity"/>
    <property type="evidence" value="ECO:0007669"/>
    <property type="project" value="InterPro"/>
</dbReference>
<feature type="region of interest" description="Disordered" evidence="9">
    <location>
        <begin position="355"/>
        <end position="386"/>
    </location>
</feature>
<dbReference type="Pfam" id="PF00512">
    <property type="entry name" value="HisKA"/>
    <property type="match status" value="1"/>
</dbReference>
<comment type="catalytic activity">
    <reaction evidence="1">
        <text>ATP + protein L-histidine = ADP + protein N-phospho-L-histidine.</text>
        <dbReference type="EC" id="2.7.13.3"/>
    </reaction>
</comment>
<evidence type="ECO:0000256" key="8">
    <source>
        <dbReference type="ARBA" id="ARBA00023012"/>
    </source>
</evidence>
<dbReference type="Proteomes" id="UP000199420">
    <property type="component" value="Unassembled WGS sequence"/>
</dbReference>
<dbReference type="PANTHER" id="PTHR42878:SF7">
    <property type="entry name" value="SENSOR HISTIDINE KINASE GLRK"/>
    <property type="match status" value="1"/>
</dbReference>
<evidence type="ECO:0000313" key="12">
    <source>
        <dbReference type="Proteomes" id="UP000199420"/>
    </source>
</evidence>
<keyword evidence="8" id="KW-0902">Two-component regulatory system</keyword>
<dbReference type="InterPro" id="IPR050351">
    <property type="entry name" value="BphY/WalK/GraS-like"/>
</dbReference>
<dbReference type="SUPFAM" id="SSF55874">
    <property type="entry name" value="ATPase domain of HSP90 chaperone/DNA topoisomerase II/histidine kinase"/>
    <property type="match status" value="1"/>
</dbReference>
<evidence type="ECO:0000256" key="7">
    <source>
        <dbReference type="ARBA" id="ARBA00022840"/>
    </source>
</evidence>
<feature type="compositionally biased region" description="Polar residues" evidence="9">
    <location>
        <begin position="355"/>
        <end position="371"/>
    </location>
</feature>
<keyword evidence="7" id="KW-0067">ATP-binding</keyword>
<dbReference type="GO" id="GO:0005524">
    <property type="term" value="F:ATP binding"/>
    <property type="evidence" value="ECO:0007669"/>
    <property type="project" value="UniProtKB-KW"/>
</dbReference>
<keyword evidence="4" id="KW-0808">Transferase</keyword>
<dbReference type="PANTHER" id="PTHR42878">
    <property type="entry name" value="TWO-COMPONENT HISTIDINE KINASE"/>
    <property type="match status" value="1"/>
</dbReference>
<evidence type="ECO:0000256" key="4">
    <source>
        <dbReference type="ARBA" id="ARBA00022679"/>
    </source>
</evidence>
<organism evidence="11 12">
    <name type="scientific">Frateuria terrea</name>
    <dbReference type="NCBI Taxonomy" id="529704"/>
    <lineage>
        <taxon>Bacteria</taxon>
        <taxon>Pseudomonadati</taxon>
        <taxon>Pseudomonadota</taxon>
        <taxon>Gammaproteobacteria</taxon>
        <taxon>Lysobacterales</taxon>
        <taxon>Rhodanobacteraceae</taxon>
        <taxon>Frateuria</taxon>
    </lineage>
</organism>
<evidence type="ECO:0000256" key="9">
    <source>
        <dbReference type="SAM" id="MobiDB-lite"/>
    </source>
</evidence>
<keyword evidence="6 11" id="KW-0418">Kinase</keyword>
<dbReference type="InterPro" id="IPR003661">
    <property type="entry name" value="HisK_dim/P_dom"/>
</dbReference>
<reference evidence="11 12" key="1">
    <citation type="submission" date="2016-10" db="EMBL/GenBank/DDBJ databases">
        <authorList>
            <person name="de Groot N.N."/>
        </authorList>
    </citation>
    <scope>NUCLEOTIDE SEQUENCE [LARGE SCALE GENOMIC DNA]</scope>
    <source>
        <strain evidence="11 12">DSM 26515</strain>
    </source>
</reference>
<feature type="compositionally biased region" description="Basic and acidic residues" evidence="9">
    <location>
        <begin position="375"/>
        <end position="386"/>
    </location>
</feature>
<feature type="region of interest" description="Disordered" evidence="9">
    <location>
        <begin position="51"/>
        <end position="80"/>
    </location>
</feature>
<dbReference type="InterPro" id="IPR003594">
    <property type="entry name" value="HATPase_dom"/>
</dbReference>
<dbReference type="SMART" id="SM00388">
    <property type="entry name" value="HisKA"/>
    <property type="match status" value="1"/>
</dbReference>
<accession>A0A1H6ZSC5</accession>
<dbReference type="Gene3D" id="1.10.287.130">
    <property type="match status" value="1"/>
</dbReference>
<dbReference type="OrthoDB" id="8807260at2"/>
<dbReference type="InterPro" id="IPR036890">
    <property type="entry name" value="HATPase_C_sf"/>
</dbReference>
<evidence type="ECO:0000256" key="1">
    <source>
        <dbReference type="ARBA" id="ARBA00000085"/>
    </source>
</evidence>
<evidence type="ECO:0000259" key="10">
    <source>
        <dbReference type="PROSITE" id="PS50109"/>
    </source>
</evidence>
<dbReference type="SMART" id="SM00387">
    <property type="entry name" value="HATPase_c"/>
    <property type="match status" value="1"/>
</dbReference>
<dbReference type="Gene3D" id="3.30.565.10">
    <property type="entry name" value="Histidine kinase-like ATPase, C-terminal domain"/>
    <property type="match status" value="1"/>
</dbReference>
<dbReference type="EC" id="2.7.13.3" evidence="2"/>
<dbReference type="CDD" id="cd00082">
    <property type="entry name" value="HisKA"/>
    <property type="match status" value="1"/>
</dbReference>
<dbReference type="GO" id="GO:0030295">
    <property type="term" value="F:protein kinase activator activity"/>
    <property type="evidence" value="ECO:0007669"/>
    <property type="project" value="TreeGrafter"/>
</dbReference>
<gene>
    <name evidence="11" type="ORF">SAMN04487997_0079</name>
</gene>
<dbReference type="GO" id="GO:0007234">
    <property type="term" value="P:osmosensory signaling via phosphorelay pathway"/>
    <property type="evidence" value="ECO:0007669"/>
    <property type="project" value="TreeGrafter"/>
</dbReference>
<name>A0A1H6ZSC5_9GAMM</name>
<evidence type="ECO:0000256" key="3">
    <source>
        <dbReference type="ARBA" id="ARBA00022553"/>
    </source>
</evidence>
<sequence>MKLSDFICAHMDEILQHWDAFARKIAPPGNQLSARALRDHAQTMLVHIARGMRESQTPEEQRLKSEGGGQNAGSTVSAAAEHGIQRQTKDFTLLQLSAEFRALRATVLRLWLPTVPQGDLDTVRDLMRFNEGIDQALAESIVSYSKRTQQTRDLFLAVLGHDLRSPLAGILLAGDMLAQGDVRPEKVAQLGANLARSAHVMRHIVDDLIGYTRSQLAEGLPTAPEDCDLRQVLESAIADATATYPGNRFELRAAQGLVGRYDPTRLYQMFLNLLVNAGRHSRDQAPVIVQACAEADAYVVDITNQGEPIPPDKLESIFRPLVQLSDEDGVARSGTSLGLGLFIAREVARVHDGSITASSSASDGTTFTVTLPRSEAGEERRAEAVP</sequence>
<dbReference type="STRING" id="529704.SAMN02927913_0079"/>
<dbReference type="EMBL" id="FNYC01000010">
    <property type="protein sequence ID" value="SEJ51675.1"/>
    <property type="molecule type" value="Genomic_DNA"/>
</dbReference>
<proteinExistence type="predicted"/>
<keyword evidence="12" id="KW-1185">Reference proteome</keyword>
<dbReference type="PROSITE" id="PS50109">
    <property type="entry name" value="HIS_KIN"/>
    <property type="match status" value="1"/>
</dbReference>
<dbReference type="InterPro" id="IPR005467">
    <property type="entry name" value="His_kinase_dom"/>
</dbReference>
<evidence type="ECO:0000313" key="11">
    <source>
        <dbReference type="EMBL" id="SEJ51675.1"/>
    </source>
</evidence>
<keyword evidence="5" id="KW-0547">Nucleotide-binding</keyword>
<evidence type="ECO:0000256" key="6">
    <source>
        <dbReference type="ARBA" id="ARBA00022777"/>
    </source>
</evidence>
<dbReference type="SUPFAM" id="SSF47384">
    <property type="entry name" value="Homodimeric domain of signal transducing histidine kinase"/>
    <property type="match status" value="1"/>
</dbReference>
<dbReference type="InterPro" id="IPR004358">
    <property type="entry name" value="Sig_transdc_His_kin-like_C"/>
</dbReference>
<evidence type="ECO:0000256" key="5">
    <source>
        <dbReference type="ARBA" id="ARBA00022741"/>
    </source>
</evidence>
<evidence type="ECO:0000256" key="2">
    <source>
        <dbReference type="ARBA" id="ARBA00012438"/>
    </source>
</evidence>
<dbReference type="PRINTS" id="PR00344">
    <property type="entry name" value="BCTRLSENSOR"/>
</dbReference>
<dbReference type="GO" id="GO:0000156">
    <property type="term" value="F:phosphorelay response regulator activity"/>
    <property type="evidence" value="ECO:0007669"/>
    <property type="project" value="TreeGrafter"/>
</dbReference>
<dbReference type="AlphaFoldDB" id="A0A1H6ZSC5"/>
<dbReference type="RefSeq" id="WP_091340439.1">
    <property type="nucleotide sequence ID" value="NZ_FNYC01000010.1"/>
</dbReference>
<keyword evidence="3" id="KW-0597">Phosphoprotein</keyword>
<dbReference type="Pfam" id="PF02518">
    <property type="entry name" value="HATPase_c"/>
    <property type="match status" value="1"/>
</dbReference>